<dbReference type="InterPro" id="IPR001969">
    <property type="entry name" value="Aspartic_peptidase_AS"/>
</dbReference>
<dbReference type="Pfam" id="PF00078">
    <property type="entry name" value="RVT_1"/>
    <property type="match status" value="1"/>
</dbReference>
<dbReference type="InterPro" id="IPR043128">
    <property type="entry name" value="Rev_trsase/Diguanyl_cyclase"/>
</dbReference>
<evidence type="ECO:0000256" key="2">
    <source>
        <dbReference type="ARBA" id="ARBA00012180"/>
    </source>
</evidence>
<dbReference type="PANTHER" id="PTHR33064">
    <property type="entry name" value="POL PROTEIN"/>
    <property type="match status" value="1"/>
</dbReference>
<comment type="similarity">
    <text evidence="1">Belongs to the beta type-B retroviral polymerase family. HERV class-II K(HML-2) pol subfamily.</text>
</comment>
<dbReference type="GO" id="GO:0006508">
    <property type="term" value="P:proteolysis"/>
    <property type="evidence" value="ECO:0007669"/>
    <property type="project" value="InterPro"/>
</dbReference>
<dbReference type="SUPFAM" id="SSF50630">
    <property type="entry name" value="Acid proteases"/>
    <property type="match status" value="1"/>
</dbReference>
<dbReference type="Gene3D" id="3.10.10.10">
    <property type="entry name" value="HIV Type 1 Reverse Transcriptase, subunit A, domain 1"/>
    <property type="match status" value="1"/>
</dbReference>
<feature type="domain" description="Reverse transcriptase" evidence="5">
    <location>
        <begin position="203"/>
        <end position="386"/>
    </location>
</feature>
<evidence type="ECO:0000256" key="3">
    <source>
        <dbReference type="ARBA" id="ARBA00022801"/>
    </source>
</evidence>
<organism evidence="6 7">
    <name type="scientific">Sinocyclocheilus rhinocerous</name>
    <dbReference type="NCBI Taxonomy" id="307959"/>
    <lineage>
        <taxon>Eukaryota</taxon>
        <taxon>Metazoa</taxon>
        <taxon>Chordata</taxon>
        <taxon>Craniata</taxon>
        <taxon>Vertebrata</taxon>
        <taxon>Euteleostomi</taxon>
        <taxon>Actinopterygii</taxon>
        <taxon>Neopterygii</taxon>
        <taxon>Teleostei</taxon>
        <taxon>Ostariophysi</taxon>
        <taxon>Cypriniformes</taxon>
        <taxon>Cyprinidae</taxon>
        <taxon>Cyprininae</taxon>
        <taxon>Sinocyclocheilus</taxon>
    </lineage>
</organism>
<dbReference type="Ensembl" id="ENSSRHT00000023009.1">
    <property type="protein sequence ID" value="ENSSRHP00000022321.1"/>
    <property type="gene ID" value="ENSSRHG00000011839.1"/>
</dbReference>
<dbReference type="PANTHER" id="PTHR33064:SF37">
    <property type="entry name" value="RIBONUCLEASE H"/>
    <property type="match status" value="1"/>
</dbReference>
<proteinExistence type="inferred from homology"/>
<name>A0A673H911_9TELE</name>
<dbReference type="EC" id="3.1.26.4" evidence="2"/>
<reference evidence="6" key="1">
    <citation type="submission" date="2025-08" db="UniProtKB">
        <authorList>
            <consortium name="Ensembl"/>
        </authorList>
    </citation>
    <scope>IDENTIFICATION</scope>
</reference>
<dbReference type="PROSITE" id="PS50878">
    <property type="entry name" value="RT_POL"/>
    <property type="match status" value="1"/>
</dbReference>
<dbReference type="InterPro" id="IPR001995">
    <property type="entry name" value="Peptidase_A2_cat"/>
</dbReference>
<dbReference type="GO" id="GO:0004190">
    <property type="term" value="F:aspartic-type endopeptidase activity"/>
    <property type="evidence" value="ECO:0007669"/>
    <property type="project" value="InterPro"/>
</dbReference>
<dbReference type="InterPro" id="IPR021109">
    <property type="entry name" value="Peptidase_aspartic_dom_sf"/>
</dbReference>
<keyword evidence="7" id="KW-1185">Reference proteome</keyword>
<evidence type="ECO:0000256" key="1">
    <source>
        <dbReference type="ARBA" id="ARBA00010879"/>
    </source>
</evidence>
<accession>A0A673H911</accession>
<evidence type="ECO:0000259" key="5">
    <source>
        <dbReference type="PROSITE" id="PS50878"/>
    </source>
</evidence>
<dbReference type="GO" id="GO:0004523">
    <property type="term" value="F:RNA-DNA hybrid ribonuclease activity"/>
    <property type="evidence" value="ECO:0007669"/>
    <property type="project" value="UniProtKB-EC"/>
</dbReference>
<dbReference type="Pfam" id="PF00077">
    <property type="entry name" value="RVP"/>
    <property type="match status" value="1"/>
</dbReference>
<evidence type="ECO:0000259" key="4">
    <source>
        <dbReference type="PROSITE" id="PS50175"/>
    </source>
</evidence>
<keyword evidence="3" id="KW-0378">Hydrolase</keyword>
<reference evidence="6" key="2">
    <citation type="submission" date="2025-09" db="UniProtKB">
        <authorList>
            <consortium name="Ensembl"/>
        </authorList>
    </citation>
    <scope>IDENTIFICATION</scope>
</reference>
<dbReference type="InterPro" id="IPR018061">
    <property type="entry name" value="Retropepsins"/>
</dbReference>
<dbReference type="Gene3D" id="3.30.70.270">
    <property type="match status" value="1"/>
</dbReference>
<evidence type="ECO:0000313" key="7">
    <source>
        <dbReference type="Proteomes" id="UP000472270"/>
    </source>
</evidence>
<dbReference type="InterPro" id="IPR051320">
    <property type="entry name" value="Viral_Replic_Matur_Polypro"/>
</dbReference>
<sequence>MISVTYPNKSSVLPFLELKIDSKPYVFLLDTGASRSSLSGKVYEGSITGKTINSVGISGVPVRCEMTPTLPVTSKDNPSLFKMHAFAIIPDAPFCLLGRDLLHKLGAHITFQNNSLQLMFPSVYSLTVETGSATTEAEVATAALPELIDVNPCLWAEHKDDAGLIDVRPYAATLTRHTPVYCKQYPLSKEKIDGIRPIIENLLAQGILIKTHSPYNTPINPIRKANGSWRLTQDLRKINDIIKPLAPIVPDVHTILNSIPSSHAYFTVIDLCSAFFSIPVDPVSQPLFAFTFDHAQLSWTRLPQGLRDSPAVFAAVVHATLADAQLPPDTCLLQYADDILVTGASADQCAAASSIVCNILAEAGFKASREKLQWVQRRVDYLGHELSQDLLIDDLYSPECQWRSGQLQ</sequence>
<dbReference type="Gene3D" id="2.40.70.10">
    <property type="entry name" value="Acid Proteases"/>
    <property type="match status" value="1"/>
</dbReference>
<evidence type="ECO:0000313" key="6">
    <source>
        <dbReference type="Ensembl" id="ENSSRHP00000022321.1"/>
    </source>
</evidence>
<dbReference type="SUPFAM" id="SSF56672">
    <property type="entry name" value="DNA/RNA polymerases"/>
    <property type="match status" value="1"/>
</dbReference>
<dbReference type="InterPro" id="IPR000477">
    <property type="entry name" value="RT_dom"/>
</dbReference>
<dbReference type="PROSITE" id="PS50175">
    <property type="entry name" value="ASP_PROT_RETROV"/>
    <property type="match status" value="1"/>
</dbReference>
<dbReference type="PROSITE" id="PS00141">
    <property type="entry name" value="ASP_PROTEASE"/>
    <property type="match status" value="1"/>
</dbReference>
<dbReference type="InterPro" id="IPR043502">
    <property type="entry name" value="DNA/RNA_pol_sf"/>
</dbReference>
<dbReference type="Proteomes" id="UP000472270">
    <property type="component" value="Unassembled WGS sequence"/>
</dbReference>
<feature type="domain" description="Peptidase A2" evidence="4">
    <location>
        <begin position="25"/>
        <end position="101"/>
    </location>
</feature>
<dbReference type="AlphaFoldDB" id="A0A673H911"/>
<protein>
    <recommendedName>
        <fullName evidence="2">ribonuclease H</fullName>
        <ecNumber evidence="2">3.1.26.4</ecNumber>
    </recommendedName>
</protein>